<reference evidence="2 3" key="1">
    <citation type="submission" date="2017-07" db="EMBL/GenBank/DDBJ databases">
        <title>Recovery of genomes from metagenomes via a dereplication, aggregation, and scoring strategy.</title>
        <authorList>
            <person name="Sieber C.M."/>
            <person name="Probst A.J."/>
            <person name="Sharrar A."/>
            <person name="Thomas B.C."/>
            <person name="Hess M."/>
            <person name="Tringe S.G."/>
            <person name="Banfield J.F."/>
        </authorList>
    </citation>
    <scope>NUCLEOTIDE SEQUENCE [LARGE SCALE GENOMIC DNA]</scope>
    <source>
        <strain evidence="2">JGI_Cruoil_03_51_56</strain>
    </source>
</reference>
<name>A0A235BT21_UNCW3</name>
<dbReference type="Proteomes" id="UP000215559">
    <property type="component" value="Unassembled WGS sequence"/>
</dbReference>
<dbReference type="Gene3D" id="3.30.1330.130">
    <property type="match status" value="1"/>
</dbReference>
<proteinExistence type="predicted"/>
<comment type="caution">
    <text evidence="2">The sequence shown here is derived from an EMBL/GenBank/DDBJ whole genome shotgun (WGS) entry which is preliminary data.</text>
</comment>
<dbReference type="SUPFAM" id="SSF143555">
    <property type="entry name" value="FwdE-like"/>
    <property type="match status" value="1"/>
</dbReference>
<dbReference type="AlphaFoldDB" id="A0A235BT21"/>
<evidence type="ECO:0000259" key="1">
    <source>
        <dbReference type="Pfam" id="PF02663"/>
    </source>
</evidence>
<feature type="domain" description="Formylmethanofuran dehydrogenase subunit E" evidence="1">
    <location>
        <begin position="30"/>
        <end position="150"/>
    </location>
</feature>
<dbReference type="EMBL" id="NOZP01000090">
    <property type="protein sequence ID" value="OYD15623.1"/>
    <property type="molecule type" value="Genomic_DNA"/>
</dbReference>
<dbReference type="InterPro" id="IPR003814">
    <property type="entry name" value="FmdEsu_dom"/>
</dbReference>
<dbReference type="InterPro" id="IPR053194">
    <property type="entry name" value="tRNA_methyltr_O"/>
</dbReference>
<dbReference type="PANTHER" id="PTHR39418:SF1">
    <property type="entry name" value="DEHYDROGENASE"/>
    <property type="match status" value="1"/>
</dbReference>
<dbReference type="Pfam" id="PF02663">
    <property type="entry name" value="FmdE"/>
    <property type="match status" value="1"/>
</dbReference>
<sequence length="170" mass="19405">MDKFSLDFTKGKTIFPKLKKNQIIKAAARFHGHIGPWIVLGLRTGRYAQRVLGGSPFELDARVHCPAKLPYSCFLDGVQLASGCTMGKGNIHHISSSRVWVEFSRKKSTGARFISEKPGKVKASLRIELRPEVWTELHLKHARTIAATEKLSRDIYYRPFNRLFLKTRRI</sequence>
<accession>A0A235BT21</accession>
<dbReference type="PANTHER" id="PTHR39418">
    <property type="entry name" value="DEHYDROGENASE-RELATED"/>
    <property type="match status" value="1"/>
</dbReference>
<evidence type="ECO:0000313" key="3">
    <source>
        <dbReference type="Proteomes" id="UP000215559"/>
    </source>
</evidence>
<organism evidence="2 3">
    <name type="scientific">candidate division WOR-3 bacterium JGI_Cruoil_03_51_56</name>
    <dbReference type="NCBI Taxonomy" id="1973747"/>
    <lineage>
        <taxon>Bacteria</taxon>
        <taxon>Bacteria division WOR-3</taxon>
    </lineage>
</organism>
<evidence type="ECO:0000313" key="2">
    <source>
        <dbReference type="EMBL" id="OYD15623.1"/>
    </source>
</evidence>
<gene>
    <name evidence="2" type="ORF">CH330_05160</name>
</gene>
<protein>
    <recommendedName>
        <fullName evidence="1">Formylmethanofuran dehydrogenase subunit E domain-containing protein</fullName>
    </recommendedName>
</protein>